<accession>A0A1W2BBE5</accession>
<keyword evidence="3" id="KW-1185">Reference proteome</keyword>
<evidence type="ECO:0000313" key="2">
    <source>
        <dbReference type="EMBL" id="SMC70164.1"/>
    </source>
</evidence>
<keyword evidence="1" id="KW-0812">Transmembrane</keyword>
<feature type="transmembrane region" description="Helical" evidence="1">
    <location>
        <begin position="12"/>
        <end position="30"/>
    </location>
</feature>
<sequence>MKAVVSLENLGLFILSIYLFSLLEFSWWWFPALLLLPDLSMLGYACGNKFGAIVYNLFHHQGLAILVYLSGVYFENEFIQLVGIILFAHSVMDRIFGYGLKHFAGFHDTHLGRIGKK</sequence>
<dbReference type="EMBL" id="FWXS01000006">
    <property type="protein sequence ID" value="SMC70164.1"/>
    <property type="molecule type" value="Genomic_DNA"/>
</dbReference>
<dbReference type="AlphaFoldDB" id="A0A1W2BBE5"/>
<evidence type="ECO:0000256" key="1">
    <source>
        <dbReference type="SAM" id="Phobius"/>
    </source>
</evidence>
<protein>
    <recommendedName>
        <fullName evidence="4">DUF4260 domain-containing protein</fullName>
    </recommendedName>
</protein>
<keyword evidence="1" id="KW-1133">Transmembrane helix</keyword>
<dbReference type="STRING" id="1434700.SAMN06296427_10628"/>
<dbReference type="Pfam" id="PF14079">
    <property type="entry name" value="DUF4260"/>
    <property type="match status" value="1"/>
</dbReference>
<organism evidence="2 3">
    <name type="scientific">Moheibacter sediminis</name>
    <dbReference type="NCBI Taxonomy" id="1434700"/>
    <lineage>
        <taxon>Bacteria</taxon>
        <taxon>Pseudomonadati</taxon>
        <taxon>Bacteroidota</taxon>
        <taxon>Flavobacteriia</taxon>
        <taxon>Flavobacteriales</taxon>
        <taxon>Weeksellaceae</taxon>
        <taxon>Moheibacter</taxon>
    </lineage>
</organism>
<keyword evidence="1" id="KW-0472">Membrane</keyword>
<gene>
    <name evidence="2" type="ORF">SAMN06296427_10628</name>
</gene>
<dbReference type="InterPro" id="IPR025356">
    <property type="entry name" value="DUF4260"/>
</dbReference>
<evidence type="ECO:0000313" key="3">
    <source>
        <dbReference type="Proteomes" id="UP000192393"/>
    </source>
</evidence>
<name>A0A1W2BBE5_9FLAO</name>
<dbReference type="OrthoDB" id="9813911at2"/>
<dbReference type="RefSeq" id="WP_084017519.1">
    <property type="nucleotide sequence ID" value="NZ_FWXS01000006.1"/>
</dbReference>
<reference evidence="2 3" key="1">
    <citation type="submission" date="2017-04" db="EMBL/GenBank/DDBJ databases">
        <authorList>
            <person name="Afonso C.L."/>
            <person name="Miller P.J."/>
            <person name="Scott M.A."/>
            <person name="Spackman E."/>
            <person name="Goraichik I."/>
            <person name="Dimitrov K.M."/>
            <person name="Suarez D.L."/>
            <person name="Swayne D.E."/>
        </authorList>
    </citation>
    <scope>NUCLEOTIDE SEQUENCE [LARGE SCALE GENOMIC DNA]</scope>
    <source>
        <strain evidence="2 3">CGMCC 1.12708</strain>
    </source>
</reference>
<dbReference type="Proteomes" id="UP000192393">
    <property type="component" value="Unassembled WGS sequence"/>
</dbReference>
<proteinExistence type="predicted"/>
<evidence type="ECO:0008006" key="4">
    <source>
        <dbReference type="Google" id="ProtNLM"/>
    </source>
</evidence>